<organism evidence="1 2">
    <name type="scientific">Cardiocondyla obscurior</name>
    <dbReference type="NCBI Taxonomy" id="286306"/>
    <lineage>
        <taxon>Eukaryota</taxon>
        <taxon>Metazoa</taxon>
        <taxon>Ecdysozoa</taxon>
        <taxon>Arthropoda</taxon>
        <taxon>Hexapoda</taxon>
        <taxon>Insecta</taxon>
        <taxon>Pterygota</taxon>
        <taxon>Neoptera</taxon>
        <taxon>Endopterygota</taxon>
        <taxon>Hymenoptera</taxon>
        <taxon>Apocrita</taxon>
        <taxon>Aculeata</taxon>
        <taxon>Formicoidea</taxon>
        <taxon>Formicidae</taxon>
        <taxon>Myrmicinae</taxon>
        <taxon>Cardiocondyla</taxon>
    </lineage>
</organism>
<gene>
    <name evidence="1" type="ORF">PUN28_017525</name>
</gene>
<dbReference type="EMBL" id="JADYXP020000021">
    <property type="protein sequence ID" value="KAL0103296.1"/>
    <property type="molecule type" value="Genomic_DNA"/>
</dbReference>
<reference evidence="1 2" key="1">
    <citation type="submission" date="2023-03" db="EMBL/GenBank/DDBJ databases">
        <title>High recombination rates correlate with genetic variation in Cardiocondyla obscurior ants.</title>
        <authorList>
            <person name="Errbii M."/>
        </authorList>
    </citation>
    <scope>NUCLEOTIDE SEQUENCE [LARGE SCALE GENOMIC DNA]</scope>
    <source>
        <strain evidence="1">Alpha-2009</strain>
        <tissue evidence="1">Whole body</tissue>
    </source>
</reference>
<proteinExistence type="predicted"/>
<comment type="caution">
    <text evidence="1">The sequence shown here is derived from an EMBL/GenBank/DDBJ whole genome shotgun (WGS) entry which is preliminary data.</text>
</comment>
<keyword evidence="2" id="KW-1185">Reference proteome</keyword>
<protein>
    <submittedName>
        <fullName evidence="1">Uncharacterized protein</fullName>
    </submittedName>
</protein>
<evidence type="ECO:0000313" key="1">
    <source>
        <dbReference type="EMBL" id="KAL0103296.1"/>
    </source>
</evidence>
<accession>A0AAW2EHT3</accession>
<evidence type="ECO:0000313" key="2">
    <source>
        <dbReference type="Proteomes" id="UP001430953"/>
    </source>
</evidence>
<dbReference type="Proteomes" id="UP001430953">
    <property type="component" value="Unassembled WGS sequence"/>
</dbReference>
<dbReference type="AlphaFoldDB" id="A0AAW2EHT3"/>
<name>A0AAW2EHT3_9HYME</name>
<sequence>MYDRDATWKCSGGVCASLDVTSPCTAARGRSHELRRMLMAGMYDRVATWKCFGGVCASLDVTSPCTAARGRSHELRKMLMAGMYDRVATWKCFAGVRASLDVTSPCSATRGRSHEPRRVFMARISSFAAAKWLHLMLKKDDLLNSWDILRGGGGPGRASCFSGATFCVIASVLLNSAAAHRTGE</sequence>